<feature type="transmembrane region" description="Helical" evidence="12">
    <location>
        <begin position="12"/>
        <end position="34"/>
    </location>
</feature>
<dbReference type="PATRIC" id="fig|1007676.4.peg.1513"/>
<evidence type="ECO:0000256" key="5">
    <source>
        <dbReference type="ARBA" id="ARBA00022475"/>
    </source>
</evidence>
<keyword evidence="16" id="KW-1185">Reference proteome</keyword>
<feature type="domain" description="Tyrosine-protein kinase G-rich" evidence="14">
    <location>
        <begin position="143"/>
        <end position="193"/>
    </location>
</feature>
<evidence type="ECO:0000256" key="3">
    <source>
        <dbReference type="ARBA" id="ARBA00006683"/>
    </source>
</evidence>
<dbReference type="AlphaFoldDB" id="A0A0H4R3T7"/>
<keyword evidence="5" id="KW-1003">Cell membrane</keyword>
<evidence type="ECO:0000259" key="14">
    <source>
        <dbReference type="Pfam" id="PF13807"/>
    </source>
</evidence>
<comment type="pathway">
    <text evidence="2">Capsule biogenesis; capsule polysaccharide biosynthesis.</text>
</comment>
<gene>
    <name evidence="15" type="ORF">ABM34_07530</name>
</gene>
<organism evidence="15 16">
    <name type="scientific">Companilactobacillus ginsenosidimutans</name>
    <dbReference type="NCBI Taxonomy" id="1007676"/>
    <lineage>
        <taxon>Bacteria</taxon>
        <taxon>Bacillati</taxon>
        <taxon>Bacillota</taxon>
        <taxon>Bacilli</taxon>
        <taxon>Lactobacillales</taxon>
        <taxon>Lactobacillaceae</taxon>
        <taxon>Companilactobacillus</taxon>
    </lineage>
</organism>
<evidence type="ECO:0000256" key="12">
    <source>
        <dbReference type="SAM" id="Phobius"/>
    </source>
</evidence>
<proteinExistence type="inferred from homology"/>
<dbReference type="GO" id="GO:0000271">
    <property type="term" value="P:polysaccharide biosynthetic process"/>
    <property type="evidence" value="ECO:0007669"/>
    <property type="project" value="UniProtKB-KW"/>
</dbReference>
<evidence type="ECO:0000313" key="15">
    <source>
        <dbReference type="EMBL" id="AKP68435.1"/>
    </source>
</evidence>
<dbReference type="Pfam" id="PF02706">
    <property type="entry name" value="Wzz"/>
    <property type="match status" value="1"/>
</dbReference>
<evidence type="ECO:0000256" key="11">
    <source>
        <dbReference type="ARBA" id="ARBA00045736"/>
    </source>
</evidence>
<dbReference type="PANTHER" id="PTHR32309">
    <property type="entry name" value="TYROSINE-PROTEIN KINASE"/>
    <property type="match status" value="1"/>
</dbReference>
<evidence type="ECO:0000256" key="6">
    <source>
        <dbReference type="ARBA" id="ARBA00022692"/>
    </source>
</evidence>
<comment type="similarity">
    <text evidence="3">Belongs to the CpsC/CapA family.</text>
</comment>
<feature type="transmembrane region" description="Helical" evidence="12">
    <location>
        <begin position="171"/>
        <end position="191"/>
    </location>
</feature>
<dbReference type="InterPro" id="IPR003856">
    <property type="entry name" value="LPS_length_determ_N"/>
</dbReference>
<dbReference type="InterPro" id="IPR032807">
    <property type="entry name" value="GNVR"/>
</dbReference>
<feature type="domain" description="Polysaccharide chain length determinant N-terminal" evidence="13">
    <location>
        <begin position="2"/>
        <end position="88"/>
    </location>
</feature>
<dbReference type="PANTHER" id="PTHR32309:SF13">
    <property type="entry name" value="FERRIC ENTEROBACTIN TRANSPORT PROTEIN FEPE"/>
    <property type="match status" value="1"/>
</dbReference>
<evidence type="ECO:0000256" key="9">
    <source>
        <dbReference type="ARBA" id="ARBA00023136"/>
    </source>
</evidence>
<keyword evidence="8 12" id="KW-1133">Transmembrane helix</keyword>
<sequence length="249" mass="27589">MLQIISILRKHIKAILGTTIIVGLMSAFATFYFMTPMYSATTEILVNRKLSAQMQGAQFQQVQADVQMISTYKDIINSPTVLKDVNREIRNYPGYPGSMIKLKKSISISTLKNSQVFSIKAVSTDPRTASETANLTADIFKHKIGKIMSINNVSIVSRAESNPKPVSPRKAINITLGLILGAMLGVAIAFIKELTDRTVDSATFITDELKSINLGIISEISQKEIERISKNKKITKQINRNKDSAVRRV</sequence>
<evidence type="ECO:0000313" key="16">
    <source>
        <dbReference type="Proteomes" id="UP000036106"/>
    </source>
</evidence>
<dbReference type="GO" id="GO:0005886">
    <property type="term" value="C:plasma membrane"/>
    <property type="evidence" value="ECO:0007669"/>
    <property type="project" value="UniProtKB-SubCell"/>
</dbReference>
<evidence type="ECO:0000256" key="1">
    <source>
        <dbReference type="ARBA" id="ARBA00004651"/>
    </source>
</evidence>
<evidence type="ECO:0000259" key="13">
    <source>
        <dbReference type="Pfam" id="PF02706"/>
    </source>
</evidence>
<dbReference type="GO" id="GO:0004713">
    <property type="term" value="F:protein tyrosine kinase activity"/>
    <property type="evidence" value="ECO:0007669"/>
    <property type="project" value="TreeGrafter"/>
</dbReference>
<dbReference type="EMBL" id="CP012034">
    <property type="protein sequence ID" value="AKP68435.1"/>
    <property type="molecule type" value="Genomic_DNA"/>
</dbReference>
<evidence type="ECO:0000256" key="10">
    <source>
        <dbReference type="ARBA" id="ARBA00023169"/>
    </source>
</evidence>
<evidence type="ECO:0000256" key="7">
    <source>
        <dbReference type="ARBA" id="ARBA00022903"/>
    </source>
</evidence>
<dbReference type="STRING" id="1007676.ABM34_07530"/>
<dbReference type="Proteomes" id="UP000036106">
    <property type="component" value="Chromosome"/>
</dbReference>
<keyword evidence="6 12" id="KW-0812">Transmembrane</keyword>
<keyword evidence="9 12" id="KW-0472">Membrane</keyword>
<protein>
    <recommendedName>
        <fullName evidence="4">Capsular polysaccharide biosynthesis protein CpsC</fullName>
    </recommendedName>
</protein>
<evidence type="ECO:0000256" key="4">
    <source>
        <dbReference type="ARBA" id="ARBA00020739"/>
    </source>
</evidence>
<evidence type="ECO:0000256" key="2">
    <source>
        <dbReference type="ARBA" id="ARBA00005132"/>
    </source>
</evidence>
<evidence type="ECO:0000256" key="8">
    <source>
        <dbReference type="ARBA" id="ARBA00022989"/>
    </source>
</evidence>
<keyword evidence="7" id="KW-0972">Capsule biogenesis/degradation</keyword>
<dbReference type="Pfam" id="PF13807">
    <property type="entry name" value="GNVR"/>
    <property type="match status" value="1"/>
</dbReference>
<name>A0A0H4R3T7_9LACO</name>
<dbReference type="InterPro" id="IPR050445">
    <property type="entry name" value="Bact_polysacc_biosynth/exp"/>
</dbReference>
<accession>A0A0H4R3T7</accession>
<reference evidence="16" key="1">
    <citation type="submission" date="2015-07" db="EMBL/GenBank/DDBJ databases">
        <title>Lactobacillus ginsenosidimutans/EMML 3141/ whole genome sequencing.</title>
        <authorList>
            <person name="Kim M.K."/>
            <person name="Im W.-T."/>
            <person name="Srinivasan S."/>
            <person name="Lee J.-J."/>
        </authorList>
    </citation>
    <scope>NUCLEOTIDE SEQUENCE [LARGE SCALE GENOMIC DNA]</scope>
    <source>
        <strain evidence="16">EMML 3041</strain>
    </source>
</reference>
<comment type="subcellular location">
    <subcellularLocation>
        <location evidence="1">Cell membrane</location>
        <topology evidence="1">Multi-pass membrane protein</topology>
    </subcellularLocation>
</comment>
<keyword evidence="10" id="KW-0270">Exopolysaccharide synthesis</keyword>
<comment type="function">
    <text evidence="11">Required for CpsD phosphorylation. Involved in the regulation of capsular polysaccharide biosynthesis. May be part of a complex that directs the coordinated polymerization and export to the cell surface of the capsular polysaccharide.</text>
</comment>
<dbReference type="KEGG" id="lgn:ABM34_07530"/>